<proteinExistence type="predicted"/>
<name>A0ABW2C390_9PSEU</name>
<comment type="caution">
    <text evidence="1">The sequence shown here is derived from an EMBL/GenBank/DDBJ whole genome shotgun (WGS) entry which is preliminary data.</text>
</comment>
<dbReference type="RefSeq" id="WP_345396812.1">
    <property type="nucleotide sequence ID" value="NZ_BAABLA010000026.1"/>
</dbReference>
<sequence>MSNTAESREPAAAELDLDDVRAVADAILYEGYLLYPYRKSSPKNRVRWQFGILAPRRWVEWDGPIAESVAGSVESWQQQTECLLEVEPAEPERLLRVRVRFLQLQAKTVERRTDDGYEPVESLDVGDARYLSFDEAVPRECDFVVSLPELLADGRSFPIQLSRGEQVEPLDDDARIVRRRWPVEATVTLAAEHLDAPRAACKLRVRTENTVSTVVPTMTRAEALRYSLIATHTLLRGRGLRFLSQIEPPEWVERHAAACRNTHTFPVLTGDLDVADSMLSSPILLYDYPQIAPESPGDLHDAAEIDEILSLRTMTLTEDEKREARATDPRAAEILDRVDDMPEEVMAKLHGAVRDLRPNPTTKP</sequence>
<reference evidence="2" key="1">
    <citation type="journal article" date="2019" name="Int. J. Syst. Evol. Microbiol.">
        <title>The Global Catalogue of Microorganisms (GCM) 10K type strain sequencing project: providing services to taxonomists for standard genome sequencing and annotation.</title>
        <authorList>
            <consortium name="The Broad Institute Genomics Platform"/>
            <consortium name="The Broad Institute Genome Sequencing Center for Infectious Disease"/>
            <person name="Wu L."/>
            <person name="Ma J."/>
        </authorList>
    </citation>
    <scope>NUCLEOTIDE SEQUENCE [LARGE SCALE GENOMIC DNA]</scope>
    <source>
        <strain evidence="2">KCTC 32255</strain>
    </source>
</reference>
<evidence type="ECO:0000313" key="2">
    <source>
        <dbReference type="Proteomes" id="UP001596337"/>
    </source>
</evidence>
<gene>
    <name evidence="1" type="ORF">ACFQGD_16940</name>
</gene>
<organism evidence="1 2">
    <name type="scientific">Haloechinothrix salitolerans</name>
    <dbReference type="NCBI Taxonomy" id="926830"/>
    <lineage>
        <taxon>Bacteria</taxon>
        <taxon>Bacillati</taxon>
        <taxon>Actinomycetota</taxon>
        <taxon>Actinomycetes</taxon>
        <taxon>Pseudonocardiales</taxon>
        <taxon>Pseudonocardiaceae</taxon>
        <taxon>Haloechinothrix</taxon>
    </lineage>
</organism>
<accession>A0ABW2C390</accession>
<evidence type="ECO:0000313" key="1">
    <source>
        <dbReference type="EMBL" id="MFC6868830.1"/>
    </source>
</evidence>
<dbReference type="Proteomes" id="UP001596337">
    <property type="component" value="Unassembled WGS sequence"/>
</dbReference>
<dbReference type="EMBL" id="JBHSXX010000001">
    <property type="protein sequence ID" value="MFC6868830.1"/>
    <property type="molecule type" value="Genomic_DNA"/>
</dbReference>
<keyword evidence="2" id="KW-1185">Reference proteome</keyword>
<protein>
    <submittedName>
        <fullName evidence="1">Uncharacterized protein</fullName>
    </submittedName>
</protein>